<feature type="transmembrane region" description="Helical" evidence="15">
    <location>
        <begin position="586"/>
        <end position="607"/>
    </location>
</feature>
<evidence type="ECO:0000259" key="16">
    <source>
        <dbReference type="Pfam" id="PF04389"/>
    </source>
</evidence>
<dbReference type="GO" id="GO:0046872">
    <property type="term" value="F:metal ion binding"/>
    <property type="evidence" value="ECO:0007669"/>
    <property type="project" value="UniProtKB-KW"/>
</dbReference>
<evidence type="ECO:0000256" key="3">
    <source>
        <dbReference type="ARBA" id="ARBA00010918"/>
    </source>
</evidence>
<evidence type="ECO:0000256" key="1">
    <source>
        <dbReference type="ARBA" id="ARBA00001947"/>
    </source>
</evidence>
<evidence type="ECO:0000256" key="4">
    <source>
        <dbReference type="ARBA" id="ARBA00022670"/>
    </source>
</evidence>
<keyword evidence="19" id="KW-1185">Reference proteome</keyword>
<evidence type="ECO:0000256" key="13">
    <source>
        <dbReference type="ARBA" id="ARBA00023180"/>
    </source>
</evidence>
<dbReference type="GO" id="GO:0005789">
    <property type="term" value="C:endoplasmic reticulum membrane"/>
    <property type="evidence" value="ECO:0007669"/>
    <property type="project" value="UniProtKB-SubCell"/>
</dbReference>
<reference evidence="20" key="1">
    <citation type="submission" date="2025-08" db="UniProtKB">
        <authorList>
            <consortium name="RefSeq"/>
        </authorList>
    </citation>
    <scope>IDENTIFICATION</scope>
    <source>
        <strain evidence="20">15085-1641.00</strain>
        <tissue evidence="20">Whole body</tissue>
    </source>
</reference>
<feature type="transmembrane region" description="Helical" evidence="15">
    <location>
        <begin position="457"/>
        <end position="478"/>
    </location>
</feature>
<dbReference type="Gene3D" id="3.40.630.10">
    <property type="entry name" value="Zn peptidases"/>
    <property type="match status" value="1"/>
</dbReference>
<name>A0A6J2SW31_DROHY</name>
<dbReference type="InterPro" id="IPR007484">
    <property type="entry name" value="Peptidase_M28"/>
</dbReference>
<dbReference type="PANTHER" id="PTHR12147">
    <property type="entry name" value="METALLOPEPTIDASE M28 FAMILY MEMBER"/>
    <property type="match status" value="1"/>
</dbReference>
<dbReference type="SUPFAM" id="SSF53187">
    <property type="entry name" value="Zn-dependent exopeptidases"/>
    <property type="match status" value="1"/>
</dbReference>
<accession>A0A6J2SW31</accession>
<comment type="cofactor">
    <cofactor evidence="1">
        <name>Zn(2+)</name>
        <dbReference type="ChEBI" id="CHEBI:29105"/>
    </cofactor>
</comment>
<keyword evidence="8" id="KW-0256">Endoplasmic reticulum</keyword>
<feature type="domain" description="Endoplasmic reticulum metallopeptidase 1/1-A TM" evidence="18">
    <location>
        <begin position="415"/>
        <end position="630"/>
    </location>
</feature>
<keyword evidence="9" id="KW-0862">Zinc</keyword>
<dbReference type="InterPro" id="IPR053973">
    <property type="entry name" value="ERMP1-like_C"/>
</dbReference>
<keyword evidence="12 15" id="KW-0472">Membrane</keyword>
<evidence type="ECO:0000313" key="19">
    <source>
        <dbReference type="Proteomes" id="UP000504633"/>
    </source>
</evidence>
<feature type="transmembrane region" description="Helical" evidence="15">
    <location>
        <begin position="614"/>
        <end position="632"/>
    </location>
</feature>
<dbReference type="FunFam" id="3.40.630.10:FF:000008">
    <property type="entry name" value="Endoplasmic reticulum metallopeptidase 1"/>
    <property type="match status" value="1"/>
</dbReference>
<evidence type="ECO:0000259" key="17">
    <source>
        <dbReference type="Pfam" id="PF22248"/>
    </source>
</evidence>
<feature type="transmembrane region" description="Helical" evidence="15">
    <location>
        <begin position="557"/>
        <end position="574"/>
    </location>
</feature>
<feature type="transmembrane region" description="Helical" evidence="15">
    <location>
        <begin position="490"/>
        <end position="511"/>
    </location>
</feature>
<keyword evidence="11" id="KW-0482">Metalloprotease</keyword>
<evidence type="ECO:0000256" key="12">
    <source>
        <dbReference type="ARBA" id="ARBA00023136"/>
    </source>
</evidence>
<feature type="domain" description="Endoplasmic reticulum metallopeptidase 1-like C-terminal" evidence="17">
    <location>
        <begin position="645"/>
        <end position="869"/>
    </location>
</feature>
<evidence type="ECO:0000256" key="8">
    <source>
        <dbReference type="ARBA" id="ARBA00022824"/>
    </source>
</evidence>
<keyword evidence="7" id="KW-0378">Hydrolase</keyword>
<dbReference type="OrthoDB" id="76293at2759"/>
<evidence type="ECO:0000256" key="11">
    <source>
        <dbReference type="ARBA" id="ARBA00023049"/>
    </source>
</evidence>
<feature type="domain" description="Peptidase M28" evidence="16">
    <location>
        <begin position="145"/>
        <end position="339"/>
    </location>
</feature>
<dbReference type="CDD" id="cd03875">
    <property type="entry name" value="M28_Fxna_like"/>
    <property type="match status" value="1"/>
</dbReference>
<evidence type="ECO:0000256" key="9">
    <source>
        <dbReference type="ARBA" id="ARBA00022833"/>
    </source>
</evidence>
<keyword evidence="6" id="KW-0479">Metal-binding</keyword>
<dbReference type="RefSeq" id="XP_030081371.1">
    <property type="nucleotide sequence ID" value="XM_030225511.1"/>
</dbReference>
<dbReference type="InterPro" id="IPR053974">
    <property type="entry name" value="ERMP1_1-A_TM"/>
</dbReference>
<dbReference type="GO" id="GO:0006508">
    <property type="term" value="P:proteolysis"/>
    <property type="evidence" value="ECO:0007669"/>
    <property type="project" value="UniProtKB-KW"/>
</dbReference>
<feature type="transmembrane region" description="Helical" evidence="15">
    <location>
        <begin position="30"/>
        <end position="52"/>
    </location>
</feature>
<dbReference type="Pfam" id="PF22249">
    <property type="entry name" value="ERMP1-TM"/>
    <property type="match status" value="1"/>
</dbReference>
<dbReference type="OMA" id="FFLECSK"/>
<sequence length="871" mass="97104">MSDKDKLILAESAEALKNVDKTESNSKVPWYFASGFLLFWGLLFFAVVLPFFNKLPTPLTMEDAKKNVFISERAYNNLYTLSNIGNKLIGSKENEVDAVNFILSDLAQIKEALLEDFFDMEIDVSQVSGAFPYKTMLNMYQGVQNIAVKLSPKASSSETYLLVNSHFDSKPYTASAGDAGFMIVTMLEVLRVIATTPQALEHPIVFLFNGAEESAMQASHGFIMQHKWAAKCRAVVNLDAAGSGGREVLFQTGPSHPWLVNYYKNYVKHPFATTMAEEIFQSGIIPSDTDFRQFNIYGNIPGLDMAQISNGFVYHTKYDLIDVIPRGAFQNTGDNVLSLVRGLANATELHDTDAYKTGHAVFFDFLGLYFVHYPEATGKSINIAVAAAVLVFVFISMWRMSAVSNVSICHVVRWFILVLIIQIISFVLGLVLPAVVAYGMDTLGLSLTYYSTPLLVIGLYVCPSLIGLSLPITLYYSLQRNDKISNAYHLQLALHCQALILALLAVGLTLYGLRSAYIFVIPLAFYMLSLGINLLTTLHDRGYAWAGVLKVSQVIPFLYSSYLIYTFVVVLTPMGARAGSASNRDLYIAVLAAVGTVLSFGFLVPLINAFRKPCFVVLSLCVVTAIALYLASSTQIGFPYRPKTNGQRVAYLQVRNKFYEYDGTLSKDQSGYLFNFQDRREEKPLLGTKVNLTGLESILTSCETYMMCGMPLYDYRFVQNRLQSKWLQRTEDVEIPEETTLTKISKTTINETTVRLEFNLTGPTHMSLFIKAYEDVTISAWSFLPSYLAQPPAAPLPYHIYFTNGIDRSPLSFYVELTKTDGDFDVPVLQLGVSGHYIQSPGDAQAVKFASSFPSFAILAQWPALYKRYIF</sequence>
<evidence type="ECO:0000256" key="10">
    <source>
        <dbReference type="ARBA" id="ARBA00022989"/>
    </source>
</evidence>
<evidence type="ECO:0000256" key="5">
    <source>
        <dbReference type="ARBA" id="ARBA00022692"/>
    </source>
</evidence>
<feature type="transmembrane region" description="Helical" evidence="15">
    <location>
        <begin position="414"/>
        <end position="437"/>
    </location>
</feature>
<dbReference type="PANTHER" id="PTHR12147:SF22">
    <property type="entry name" value="ENDOPLASMIC RETICULUM METALLOPEPTIDASE 1"/>
    <property type="match status" value="1"/>
</dbReference>
<dbReference type="KEGG" id="dhe:115483455"/>
<comment type="subcellular location">
    <subcellularLocation>
        <location evidence="2">Endoplasmic reticulum membrane</location>
        <topology evidence="2">Multi-pass membrane protein</topology>
    </subcellularLocation>
</comment>
<comment type="similarity">
    <text evidence="3">Belongs to the peptidase M28 family.</text>
</comment>
<protein>
    <recommendedName>
        <fullName evidence="14">FXNA-like protease</fullName>
    </recommendedName>
</protein>
<feature type="transmembrane region" description="Helical" evidence="15">
    <location>
        <begin position="381"/>
        <end position="402"/>
    </location>
</feature>
<dbReference type="AlphaFoldDB" id="A0A6J2SW31"/>
<dbReference type="GeneID" id="115483455"/>
<proteinExistence type="inferred from homology"/>
<keyword evidence="5 15" id="KW-0812">Transmembrane</keyword>
<evidence type="ECO:0000256" key="7">
    <source>
        <dbReference type="ARBA" id="ARBA00022801"/>
    </source>
</evidence>
<dbReference type="Proteomes" id="UP000504633">
    <property type="component" value="Unplaced"/>
</dbReference>
<evidence type="ECO:0000256" key="14">
    <source>
        <dbReference type="ARBA" id="ARBA00078796"/>
    </source>
</evidence>
<evidence type="ECO:0000259" key="18">
    <source>
        <dbReference type="Pfam" id="PF22249"/>
    </source>
</evidence>
<dbReference type="Pfam" id="PF04389">
    <property type="entry name" value="Peptidase_M28"/>
    <property type="match status" value="1"/>
</dbReference>
<feature type="transmembrane region" description="Helical" evidence="15">
    <location>
        <begin position="517"/>
        <end position="536"/>
    </location>
</feature>
<dbReference type="InterPro" id="IPR048024">
    <property type="entry name" value="Fxna-like_M28_dom"/>
</dbReference>
<evidence type="ECO:0000256" key="6">
    <source>
        <dbReference type="ARBA" id="ARBA00022723"/>
    </source>
</evidence>
<keyword evidence="4" id="KW-0645">Protease</keyword>
<dbReference type="InterPro" id="IPR045175">
    <property type="entry name" value="M28_fam"/>
</dbReference>
<gene>
    <name evidence="20" type="primary">LOC115483455</name>
</gene>
<organism evidence="19 20">
    <name type="scientific">Drosophila hydei</name>
    <name type="common">Fruit fly</name>
    <dbReference type="NCBI Taxonomy" id="7224"/>
    <lineage>
        <taxon>Eukaryota</taxon>
        <taxon>Metazoa</taxon>
        <taxon>Ecdysozoa</taxon>
        <taxon>Arthropoda</taxon>
        <taxon>Hexapoda</taxon>
        <taxon>Insecta</taxon>
        <taxon>Pterygota</taxon>
        <taxon>Neoptera</taxon>
        <taxon>Endopterygota</taxon>
        <taxon>Diptera</taxon>
        <taxon>Brachycera</taxon>
        <taxon>Muscomorpha</taxon>
        <taxon>Ephydroidea</taxon>
        <taxon>Drosophilidae</taxon>
        <taxon>Drosophila</taxon>
    </lineage>
</organism>
<dbReference type="GO" id="GO:0008235">
    <property type="term" value="F:metalloexopeptidase activity"/>
    <property type="evidence" value="ECO:0007669"/>
    <property type="project" value="InterPro"/>
</dbReference>
<evidence type="ECO:0000256" key="2">
    <source>
        <dbReference type="ARBA" id="ARBA00004477"/>
    </source>
</evidence>
<evidence type="ECO:0000256" key="15">
    <source>
        <dbReference type="SAM" id="Phobius"/>
    </source>
</evidence>
<evidence type="ECO:0000313" key="20">
    <source>
        <dbReference type="RefSeq" id="XP_030081371.1"/>
    </source>
</evidence>
<keyword evidence="13" id="KW-0325">Glycoprotein</keyword>
<keyword evidence="10 15" id="KW-1133">Transmembrane helix</keyword>
<dbReference type="Pfam" id="PF22248">
    <property type="entry name" value="ERMP1_C"/>
    <property type="match status" value="1"/>
</dbReference>